<dbReference type="AlphaFoldDB" id="A0A6B0GIR3"/>
<dbReference type="RefSeq" id="WP_368280003.1">
    <property type="nucleotide sequence ID" value="NZ_WSZK01000015.1"/>
</dbReference>
<gene>
    <name evidence="3" type="ORF">GQS65_09105</name>
</gene>
<proteinExistence type="predicted"/>
<evidence type="ECO:0000256" key="1">
    <source>
        <dbReference type="SAM" id="Phobius"/>
    </source>
</evidence>
<evidence type="ECO:0000313" key="4">
    <source>
        <dbReference type="Proteomes" id="UP000451471"/>
    </source>
</evidence>
<evidence type="ECO:0000259" key="2">
    <source>
        <dbReference type="Pfam" id="PF07790"/>
    </source>
</evidence>
<reference evidence="3 4" key="1">
    <citation type="submission" date="2019-12" db="EMBL/GenBank/DDBJ databases">
        <title>Halocatena pleomorpha gen. nov. sp. nov., an extremely halophilic archaeon of family Halobacteriaceae isolated from saltpan soil.</title>
        <authorList>
            <person name="Pal Y."/>
            <person name="Verma A."/>
            <person name="Krishnamurthi S."/>
            <person name="Kumar P."/>
        </authorList>
    </citation>
    <scope>NUCLEOTIDE SEQUENCE [LARGE SCALE GENOMIC DNA]</scope>
    <source>
        <strain evidence="3 4">JCM 16495</strain>
    </source>
</reference>
<feature type="transmembrane region" description="Helical" evidence="1">
    <location>
        <begin position="20"/>
        <end position="44"/>
    </location>
</feature>
<keyword evidence="1" id="KW-0472">Membrane</keyword>
<name>A0A6B0GIR3_9EURY</name>
<keyword evidence="1" id="KW-1133">Transmembrane helix</keyword>
<protein>
    <submittedName>
        <fullName evidence="3">Type IV pilin</fullName>
    </submittedName>
</protein>
<keyword evidence="4" id="KW-1185">Reference proteome</keyword>
<dbReference type="InterPro" id="IPR012859">
    <property type="entry name" value="Pilin_N_archaeal"/>
</dbReference>
<feature type="domain" description="Archaeal Type IV pilin N-terminal" evidence="2">
    <location>
        <begin position="14"/>
        <end position="90"/>
    </location>
</feature>
<keyword evidence="1" id="KW-0812">Transmembrane</keyword>
<sequence>MRSVRSRRPTVDRRALTPVVGVLLLVAITVVLVGVLSATLVAGVGTTDLSPPATASMDCSADAEADRLTLTHRGGETLTPATLRVRVSVNGVPLARQPPVPFFASEGFESGPTGPFNSAWSRRWTAGTSASLALAGTNPRLDAGDVVRVRLWHDASLVADCPATA</sequence>
<dbReference type="Proteomes" id="UP000451471">
    <property type="component" value="Unassembled WGS sequence"/>
</dbReference>
<dbReference type="InterPro" id="IPR013373">
    <property type="entry name" value="Flagellin/pilin_N_arc"/>
</dbReference>
<comment type="caution">
    <text evidence="3">The sequence shown here is derived from an EMBL/GenBank/DDBJ whole genome shotgun (WGS) entry which is preliminary data.</text>
</comment>
<accession>A0A6B0GIR3</accession>
<dbReference type="EMBL" id="WSZK01000015">
    <property type="protein sequence ID" value="MWG34644.1"/>
    <property type="molecule type" value="Genomic_DNA"/>
</dbReference>
<organism evidence="3 4">
    <name type="scientific">Halomarina oriensis</name>
    <dbReference type="NCBI Taxonomy" id="671145"/>
    <lineage>
        <taxon>Archaea</taxon>
        <taxon>Methanobacteriati</taxon>
        <taxon>Methanobacteriota</taxon>
        <taxon>Stenosarchaea group</taxon>
        <taxon>Halobacteria</taxon>
        <taxon>Halobacteriales</taxon>
        <taxon>Natronomonadaceae</taxon>
        <taxon>Halomarina</taxon>
    </lineage>
</organism>
<dbReference type="Pfam" id="PF07790">
    <property type="entry name" value="Pilin_N"/>
    <property type="match status" value="1"/>
</dbReference>
<dbReference type="NCBIfam" id="TIGR02537">
    <property type="entry name" value="arch_flag_Nterm"/>
    <property type="match status" value="1"/>
</dbReference>
<evidence type="ECO:0000313" key="3">
    <source>
        <dbReference type="EMBL" id="MWG34644.1"/>
    </source>
</evidence>